<dbReference type="SUPFAM" id="SSF46689">
    <property type="entry name" value="Homeodomain-like"/>
    <property type="match status" value="1"/>
</dbReference>
<dbReference type="STRING" id="1291742.LOOC260_122220"/>
<accession>A0A0A1GX56</accession>
<dbReference type="Proteomes" id="UP000031620">
    <property type="component" value="Chromosome"/>
</dbReference>
<gene>
    <name evidence="4" type="ORF">LOOC260_122220</name>
</gene>
<dbReference type="KEGG" id="lho:LOOC260_122220"/>
<dbReference type="PANTHER" id="PTHR43479">
    <property type="entry name" value="ACREF/ENVCD OPERON REPRESSOR-RELATED"/>
    <property type="match status" value="1"/>
</dbReference>
<dbReference type="HOGENOM" id="CLU_087539_0_3_9"/>
<dbReference type="PROSITE" id="PS50977">
    <property type="entry name" value="HTH_TETR_2"/>
    <property type="match status" value="1"/>
</dbReference>
<protein>
    <submittedName>
        <fullName evidence="4">Transcriptional regulator</fullName>
    </submittedName>
</protein>
<dbReference type="InterPro" id="IPR050624">
    <property type="entry name" value="HTH-type_Tx_Regulator"/>
</dbReference>
<name>A0A0A1GX56_9LACO</name>
<reference evidence="4 5" key="1">
    <citation type="submission" date="2014-11" db="EMBL/GenBank/DDBJ databases">
        <title>Complete genome sequence and analysis of Lactobacillus hokkaidonensis LOOC260T.</title>
        <authorList>
            <person name="Tanizawa Y."/>
            <person name="Tohno M."/>
            <person name="Kaminuma E."/>
            <person name="Nakamura Y."/>
            <person name="Arita M."/>
        </authorList>
    </citation>
    <scope>NUCLEOTIDE SEQUENCE [LARGE SCALE GENOMIC DNA]</scope>
    <source>
        <strain evidence="4 5">LOOC260</strain>
    </source>
</reference>
<sequence length="205" mass="23520">MDKRIKRTHDAIKTTFEELVLEDSGKKITVSLLAQRANINRKTFYLHYDDIEDLKNSYVDEISDNLVNALAKHSISNYIANRGLLLDIFANFFIDNRQFYSFVLTNDNYSSIARLVQRKVSATMANYLQKYSHCSKNDAIMITTFITTNMITMLQLHLTGVTDSSRKNTREWIVCLTIEGLQGLGFEIPKNNWHSPTPFSPAKKG</sequence>
<evidence type="ECO:0000256" key="2">
    <source>
        <dbReference type="PROSITE-ProRule" id="PRU00335"/>
    </source>
</evidence>
<dbReference type="InterPro" id="IPR009057">
    <property type="entry name" value="Homeodomain-like_sf"/>
</dbReference>
<evidence type="ECO:0000313" key="5">
    <source>
        <dbReference type="Proteomes" id="UP000031620"/>
    </source>
</evidence>
<dbReference type="Gene3D" id="1.10.357.10">
    <property type="entry name" value="Tetracycline Repressor, domain 2"/>
    <property type="match status" value="1"/>
</dbReference>
<keyword evidence="1 2" id="KW-0238">DNA-binding</keyword>
<evidence type="ECO:0000259" key="3">
    <source>
        <dbReference type="PROSITE" id="PS50977"/>
    </source>
</evidence>
<evidence type="ECO:0000313" key="4">
    <source>
        <dbReference type="EMBL" id="BAP86727.1"/>
    </source>
</evidence>
<feature type="domain" description="HTH tetR-type" evidence="3">
    <location>
        <begin position="6"/>
        <end position="66"/>
    </location>
</feature>
<dbReference type="GO" id="GO:0003677">
    <property type="term" value="F:DNA binding"/>
    <property type="evidence" value="ECO:0007669"/>
    <property type="project" value="UniProtKB-UniRule"/>
</dbReference>
<organism evidence="4 5">
    <name type="scientific">Paucilactobacillus hokkaidonensis JCM 18461</name>
    <dbReference type="NCBI Taxonomy" id="1291742"/>
    <lineage>
        <taxon>Bacteria</taxon>
        <taxon>Bacillati</taxon>
        <taxon>Bacillota</taxon>
        <taxon>Bacilli</taxon>
        <taxon>Lactobacillales</taxon>
        <taxon>Lactobacillaceae</taxon>
        <taxon>Paucilactobacillus</taxon>
    </lineage>
</organism>
<feature type="DNA-binding region" description="H-T-H motif" evidence="2">
    <location>
        <begin position="29"/>
        <end position="48"/>
    </location>
</feature>
<dbReference type="PANTHER" id="PTHR43479:SF7">
    <property type="entry name" value="TETR-FAMILY TRANSCRIPTIONAL REGULATOR"/>
    <property type="match status" value="1"/>
</dbReference>
<dbReference type="EMBL" id="AP014680">
    <property type="protein sequence ID" value="BAP86727.1"/>
    <property type="molecule type" value="Genomic_DNA"/>
</dbReference>
<evidence type="ECO:0000256" key="1">
    <source>
        <dbReference type="ARBA" id="ARBA00023125"/>
    </source>
</evidence>
<proteinExistence type="predicted"/>
<dbReference type="RefSeq" id="WP_041094998.1">
    <property type="nucleotide sequence ID" value="NZ_AP014680.1"/>
</dbReference>
<dbReference type="AlphaFoldDB" id="A0A0A1GX56"/>
<dbReference type="InterPro" id="IPR001647">
    <property type="entry name" value="HTH_TetR"/>
</dbReference>